<name>A0A1F6ESG1_9BACT</name>
<sequence>MPPSLAPNKGKNIDIVVAGVRYLRLPIKTPLIQVGDNLMELLKTYVAPHLASNDLLFISEKIVCITQGRIIHRDKVVTSWLARFLSSKVRNYAGTPQFRGLGHGTAPAMQLLIEEAGYPRTLFAAAVSALTRPLDIGGAFYYLVGKQAKSIDCPMSWTIEEFKDYAKKAPLAPDRVAREVRDAFGVETVIVDANYRGAFSLGKSTSTINEKFVRELLADNPAGQDSEMTPFFIVRKALAI</sequence>
<gene>
    <name evidence="2" type="ORF">A2950_02205</name>
</gene>
<dbReference type="Pfam" id="PF01996">
    <property type="entry name" value="F420_ligase"/>
    <property type="match status" value="1"/>
</dbReference>
<evidence type="ECO:0000313" key="3">
    <source>
        <dbReference type="Proteomes" id="UP000176714"/>
    </source>
</evidence>
<dbReference type="AlphaFoldDB" id="A0A1F6ESG1"/>
<reference evidence="2 3" key="1">
    <citation type="journal article" date="2016" name="Nat. Commun.">
        <title>Thousands of microbial genomes shed light on interconnected biogeochemical processes in an aquifer system.</title>
        <authorList>
            <person name="Anantharaman K."/>
            <person name="Brown C.T."/>
            <person name="Hug L.A."/>
            <person name="Sharon I."/>
            <person name="Castelle C.J."/>
            <person name="Probst A.J."/>
            <person name="Thomas B.C."/>
            <person name="Singh A."/>
            <person name="Wilkins M.J."/>
            <person name="Karaoz U."/>
            <person name="Brodie E.L."/>
            <person name="Williams K.H."/>
            <person name="Hubbard S.S."/>
            <person name="Banfield J.F."/>
        </authorList>
    </citation>
    <scope>NUCLEOTIDE SEQUENCE [LARGE SCALE GENOMIC DNA]</scope>
</reference>
<dbReference type="InterPro" id="IPR002847">
    <property type="entry name" value="F420-0_gamma-glut_ligase-dom"/>
</dbReference>
<dbReference type="EMBL" id="MFMD01000010">
    <property type="protein sequence ID" value="OGG76550.1"/>
    <property type="molecule type" value="Genomic_DNA"/>
</dbReference>
<dbReference type="SUPFAM" id="SSF144010">
    <property type="entry name" value="CofE-like"/>
    <property type="match status" value="1"/>
</dbReference>
<evidence type="ECO:0000259" key="1">
    <source>
        <dbReference type="Pfam" id="PF01996"/>
    </source>
</evidence>
<evidence type="ECO:0000313" key="2">
    <source>
        <dbReference type="EMBL" id="OGG76550.1"/>
    </source>
</evidence>
<accession>A0A1F6ESG1</accession>
<dbReference type="Proteomes" id="UP000176714">
    <property type="component" value="Unassembled WGS sequence"/>
</dbReference>
<dbReference type="Gene3D" id="3.30.1330.100">
    <property type="entry name" value="CofE-like"/>
    <property type="match status" value="1"/>
</dbReference>
<comment type="caution">
    <text evidence="2">The sequence shown here is derived from an EMBL/GenBank/DDBJ whole genome shotgun (WGS) entry which is preliminary data.</text>
</comment>
<protein>
    <recommendedName>
        <fullName evidence="1">Coenzyme F420:L-glutamate ligase-like domain-containing protein</fullName>
    </recommendedName>
</protein>
<proteinExistence type="predicted"/>
<dbReference type="STRING" id="1798516.A2950_02205"/>
<organism evidence="2 3">
    <name type="scientific">Candidatus Kaiserbacteria bacterium RIFCSPLOWO2_01_FULL_55_19</name>
    <dbReference type="NCBI Taxonomy" id="1798516"/>
    <lineage>
        <taxon>Bacteria</taxon>
        <taxon>Candidatus Kaiseribacteriota</taxon>
    </lineage>
</organism>
<feature type="domain" description="Coenzyme F420:L-glutamate ligase-like" evidence="1">
    <location>
        <begin position="27"/>
        <end position="190"/>
    </location>
</feature>